<dbReference type="InterPro" id="IPR001128">
    <property type="entry name" value="Cyt_P450"/>
</dbReference>
<protein>
    <recommendedName>
        <fullName evidence="8">Cytochrome P450</fullName>
    </recommendedName>
</protein>
<keyword evidence="4" id="KW-0408">Iron</keyword>
<dbReference type="InterPro" id="IPR050121">
    <property type="entry name" value="Cytochrome_P450_monoxygenase"/>
</dbReference>
<evidence type="ECO:0000256" key="2">
    <source>
        <dbReference type="ARBA" id="ARBA00010617"/>
    </source>
</evidence>
<dbReference type="PANTHER" id="PTHR24305">
    <property type="entry name" value="CYTOCHROME P450"/>
    <property type="match status" value="1"/>
</dbReference>
<dbReference type="SUPFAM" id="SSF48264">
    <property type="entry name" value="Cytochrome P450"/>
    <property type="match status" value="1"/>
</dbReference>
<evidence type="ECO:0000256" key="5">
    <source>
        <dbReference type="SAM" id="MobiDB-lite"/>
    </source>
</evidence>
<dbReference type="Pfam" id="PF00067">
    <property type="entry name" value="p450"/>
    <property type="match status" value="1"/>
</dbReference>
<name>A0ABR3S6E7_9PLEO</name>
<feature type="region of interest" description="Disordered" evidence="5">
    <location>
        <begin position="97"/>
        <end position="119"/>
    </location>
</feature>
<accession>A0ABR3S6E7</accession>
<gene>
    <name evidence="6" type="ORF">SLS60_000484</name>
</gene>
<comment type="similarity">
    <text evidence="2">Belongs to the cytochrome P450 family.</text>
</comment>
<evidence type="ECO:0000256" key="1">
    <source>
        <dbReference type="ARBA" id="ARBA00001971"/>
    </source>
</evidence>
<keyword evidence="3" id="KW-0479">Metal-binding</keyword>
<dbReference type="Proteomes" id="UP001521785">
    <property type="component" value="Unassembled WGS sequence"/>
</dbReference>
<dbReference type="PANTHER" id="PTHR24305:SF232">
    <property type="entry name" value="P450, PUTATIVE (EUROFUNG)-RELATED"/>
    <property type="match status" value="1"/>
</dbReference>
<comment type="caution">
    <text evidence="6">The sequence shown here is derived from an EMBL/GenBank/DDBJ whole genome shotgun (WGS) entry which is preliminary data.</text>
</comment>
<dbReference type="Gene3D" id="1.10.630.10">
    <property type="entry name" value="Cytochrome P450"/>
    <property type="match status" value="1"/>
</dbReference>
<evidence type="ECO:0000313" key="7">
    <source>
        <dbReference type="Proteomes" id="UP001521785"/>
    </source>
</evidence>
<organism evidence="6 7">
    <name type="scientific">Paraconiothyrium brasiliense</name>
    <dbReference type="NCBI Taxonomy" id="300254"/>
    <lineage>
        <taxon>Eukaryota</taxon>
        <taxon>Fungi</taxon>
        <taxon>Dikarya</taxon>
        <taxon>Ascomycota</taxon>
        <taxon>Pezizomycotina</taxon>
        <taxon>Dothideomycetes</taxon>
        <taxon>Pleosporomycetidae</taxon>
        <taxon>Pleosporales</taxon>
        <taxon>Massarineae</taxon>
        <taxon>Didymosphaeriaceae</taxon>
        <taxon>Paraconiothyrium</taxon>
    </lineage>
</organism>
<proteinExistence type="inferred from homology"/>
<sequence length="200" mass="22616">MSELEPRRHAQRSKHLAAGFSMTHVIKSEIHVSDAIRLLKKRLSQFSQTKTEIHLDQWFNYLAFDIIGEVLFSKSFGFLEAVDADTAHLRHYARRYRDSTEESRGPQRRAIGVDEAAREESGNFSEKELYGCVNMTVGAGADTVSASIQSFFYHIMRHPRIQKTVRKEIKDAGLTDDVISYADAANLPFLQACVSAQHGL</sequence>
<evidence type="ECO:0000256" key="3">
    <source>
        <dbReference type="ARBA" id="ARBA00022723"/>
    </source>
</evidence>
<evidence type="ECO:0000256" key="4">
    <source>
        <dbReference type="ARBA" id="ARBA00023004"/>
    </source>
</evidence>
<dbReference type="EMBL" id="JAKJXO020000001">
    <property type="protein sequence ID" value="KAL1612260.1"/>
    <property type="molecule type" value="Genomic_DNA"/>
</dbReference>
<keyword evidence="7" id="KW-1185">Reference proteome</keyword>
<evidence type="ECO:0000313" key="6">
    <source>
        <dbReference type="EMBL" id="KAL1612260.1"/>
    </source>
</evidence>
<comment type="cofactor">
    <cofactor evidence="1">
        <name>heme</name>
        <dbReference type="ChEBI" id="CHEBI:30413"/>
    </cofactor>
</comment>
<evidence type="ECO:0008006" key="8">
    <source>
        <dbReference type="Google" id="ProtNLM"/>
    </source>
</evidence>
<reference evidence="6 7" key="1">
    <citation type="submission" date="2024-02" db="EMBL/GenBank/DDBJ databases">
        <title>De novo assembly and annotation of 12 fungi associated with fruit tree decline syndrome in Ontario, Canada.</title>
        <authorList>
            <person name="Sulman M."/>
            <person name="Ellouze W."/>
            <person name="Ilyukhin E."/>
        </authorList>
    </citation>
    <scope>NUCLEOTIDE SEQUENCE [LARGE SCALE GENOMIC DNA]</scope>
    <source>
        <strain evidence="6 7">M42-189</strain>
    </source>
</reference>
<dbReference type="InterPro" id="IPR036396">
    <property type="entry name" value="Cyt_P450_sf"/>
</dbReference>